<feature type="compositionally biased region" description="Polar residues" evidence="1">
    <location>
        <begin position="176"/>
        <end position="192"/>
    </location>
</feature>
<feature type="region of interest" description="Disordered" evidence="1">
    <location>
        <begin position="138"/>
        <end position="192"/>
    </location>
</feature>
<dbReference type="Proteomes" id="UP000822688">
    <property type="component" value="Chromosome 3"/>
</dbReference>
<keyword evidence="3" id="KW-1185">Reference proteome</keyword>
<protein>
    <submittedName>
        <fullName evidence="2">Uncharacterized protein</fullName>
    </submittedName>
</protein>
<dbReference type="AlphaFoldDB" id="A0A8T0IHE9"/>
<evidence type="ECO:0000313" key="2">
    <source>
        <dbReference type="EMBL" id="KAG0582435.1"/>
    </source>
</evidence>
<dbReference type="EMBL" id="CM026423">
    <property type="protein sequence ID" value="KAG0582435.1"/>
    <property type="molecule type" value="Genomic_DNA"/>
</dbReference>
<name>A0A8T0IHE9_CERPU</name>
<sequence length="192" mass="20100">MQLSSQEVKRTDRYFCLGLPEDEREDKSQNCSVESLLNLYFQETTMSRKCEKCGGEETKWVVVVESGSFAMAVAMGSVAQVWSVASTLQSSTGGAGESRVPFGASGGSDVGGCVRAGAGTQKATSVGSVGVVRAALGGSRGGSSVLERPKLDQSGSDTAPQTEEGSSEVAEKFEGSTPNQEPKVTRTSSWRP</sequence>
<accession>A0A8T0IHE9</accession>
<evidence type="ECO:0000256" key="1">
    <source>
        <dbReference type="SAM" id="MobiDB-lite"/>
    </source>
</evidence>
<comment type="caution">
    <text evidence="2">The sequence shown here is derived from an EMBL/GenBank/DDBJ whole genome shotgun (WGS) entry which is preliminary data.</text>
</comment>
<reference evidence="2" key="1">
    <citation type="submission" date="2020-06" db="EMBL/GenBank/DDBJ databases">
        <title>WGS assembly of Ceratodon purpureus strain R40.</title>
        <authorList>
            <person name="Carey S.B."/>
            <person name="Jenkins J."/>
            <person name="Shu S."/>
            <person name="Lovell J.T."/>
            <person name="Sreedasyam A."/>
            <person name="Maumus F."/>
            <person name="Tiley G.P."/>
            <person name="Fernandez-Pozo N."/>
            <person name="Barry K."/>
            <person name="Chen C."/>
            <person name="Wang M."/>
            <person name="Lipzen A."/>
            <person name="Daum C."/>
            <person name="Saski C.A."/>
            <person name="Payton A.C."/>
            <person name="Mcbreen J.C."/>
            <person name="Conrad R.E."/>
            <person name="Kollar L.M."/>
            <person name="Olsson S."/>
            <person name="Huttunen S."/>
            <person name="Landis J.B."/>
            <person name="Wickett N.J."/>
            <person name="Johnson M.G."/>
            <person name="Rensing S.A."/>
            <person name="Grimwood J."/>
            <person name="Schmutz J."/>
            <person name="Mcdaniel S.F."/>
        </authorList>
    </citation>
    <scope>NUCLEOTIDE SEQUENCE</scope>
    <source>
        <strain evidence="2">R40</strain>
    </source>
</reference>
<gene>
    <name evidence="2" type="ORF">KC19_3G059500</name>
</gene>
<proteinExistence type="predicted"/>
<organism evidence="2 3">
    <name type="scientific">Ceratodon purpureus</name>
    <name type="common">Fire moss</name>
    <name type="synonym">Dicranum purpureum</name>
    <dbReference type="NCBI Taxonomy" id="3225"/>
    <lineage>
        <taxon>Eukaryota</taxon>
        <taxon>Viridiplantae</taxon>
        <taxon>Streptophyta</taxon>
        <taxon>Embryophyta</taxon>
        <taxon>Bryophyta</taxon>
        <taxon>Bryophytina</taxon>
        <taxon>Bryopsida</taxon>
        <taxon>Dicranidae</taxon>
        <taxon>Pseudoditrichales</taxon>
        <taxon>Ditrichaceae</taxon>
        <taxon>Ceratodon</taxon>
    </lineage>
</organism>
<evidence type="ECO:0000313" key="3">
    <source>
        <dbReference type="Proteomes" id="UP000822688"/>
    </source>
</evidence>
<feature type="compositionally biased region" description="Polar residues" evidence="1">
    <location>
        <begin position="153"/>
        <end position="164"/>
    </location>
</feature>